<evidence type="ECO:0000256" key="3">
    <source>
        <dbReference type="ARBA" id="ARBA00022679"/>
    </source>
</evidence>
<keyword evidence="2" id="KW-0723">Serine/threonine-protein kinase</keyword>
<feature type="compositionally biased region" description="Polar residues" evidence="9">
    <location>
        <begin position="191"/>
        <end position="200"/>
    </location>
</feature>
<feature type="region of interest" description="Disordered" evidence="9">
    <location>
        <begin position="1"/>
        <end position="30"/>
    </location>
</feature>
<evidence type="ECO:0000259" key="11">
    <source>
        <dbReference type="PROSITE" id="PS51285"/>
    </source>
</evidence>
<evidence type="ECO:0000256" key="2">
    <source>
        <dbReference type="ARBA" id="ARBA00022527"/>
    </source>
</evidence>
<dbReference type="Proteomes" id="UP001146793">
    <property type="component" value="Unassembled WGS sequence"/>
</dbReference>
<sequence length="1361" mass="158662">MNKKREMYGISSGVQVQNKKKLNSRSVSVDHKNSTKLLKEKILISVEDKFDFFNIHNSSIVNDSELTSSDELSSESFSNSFSDTDQRSEQENEENKKKKTKSAHCIVDQPKALVTQTNQFESNLMVQFGKVEKEVNPKQKPPREEEKKKEKKRETKTNRDDDYKRKKVTKIKFNRSSPQLPKLVTNKRETTQQAQKNQIVDKSIRDKSQKPQNKDNKKPKKKKKNKNKPNKKTKKKRNSIHKSRKIKSPFIYKTAHGQTIQTLLRIHKQFEERFKLEKSQIDHDLKKLALQISRSRKKIGSFSKIEKTKNTNKLKKLELVGGSKNPFKKSGFFGVKKYYKRCIELESNIKKMRKLTYKTISPRICLEYTSNAKSIFKNWEKDWPNRQFASTTVFLFSKLSRSAHQLQLSPKEYPFLIQQNPDWFLSRSRQNEQITNKQKLLNHRKLSVREKTITSVSRNSRNIKKVKKVAQKEEAQPQIDKETETETEIEKKIDNNTEQEQEQTQQQNQKQGIEMEKETDKEKVINGNLQRNNIQEETKNNQNRKKLNNKMHRLKKKATLNKRIVKGNFVKMTKNYEEDLKSNEDHKEKNRLLPFKNIILKITKRNINGGNNANKSEKTNQEISKSQQHKKSKIKCRLCHKLINADNLPQHSKFCQVTATATMLEMSCKKRLKNLIEEQENEFDFQKNTNNCKDHQSLFSHLKLIALGVRNLDIESPTAIEESSHYYNELKNLSFFQTSKPNEKIHLLGKKYLEEIYKLKNAFKQYKLASDKIKETVKPRLRRHKHSGSFNLPNLPAISDFTLIKHIASGGYGKVFLAEMNQTNDIYAIKILKKENMISKNQAQHIKSEKNIMLKNGNDFIVKLYYSFQSEKNLYIVMEFCPGGDLRSILQFLPNKCFNEQAVKSYLAEIVLALEFLHGQGIIHRDIKPGNILIDKDGHLKLTDFGLSKLGLSIRESTKNIKKKNTNPKLSGNDENSDYDDDGDNDDDDDECDNDNDNDDEDDDDDDDDDDGDDENENEKEKYNEKDNEDEKRNDYNSRTESEPESGVEISTFTDTDTDTDTDTSKEVDVYEDEGKRETGEETETTTEIDDEFEPKTENKTNNNTIQPKKDFLTQEKLSLNERDSNLEETPNKSINEIVSENDKHEFEKLSSMCTNTKNSKYQIIGTPGYLSPEIYLGERHSFEADWWSFGVLAYELVVGIPPWISNDEIEVMENMLSKKIDYPAELSELFVDLVSKLLTKNPKKRLGKNGANEIKKHPFFKDLDWENIKLQKPLFIPKLREPTDLKYFKHSKNHNESTILDIEILEDIKNATYDESLLFSKESNVFDTFSSINWDELHQINIRMAKAYRSSHLSSEDSIN</sequence>
<evidence type="ECO:0000256" key="4">
    <source>
        <dbReference type="ARBA" id="ARBA00022741"/>
    </source>
</evidence>
<comment type="caution">
    <text evidence="12">The sequence shown here is derived from an EMBL/GenBank/DDBJ whole genome shotgun (WGS) entry which is preliminary data.</text>
</comment>
<feature type="region of interest" description="Disordered" evidence="9">
    <location>
        <begin position="131"/>
        <end position="245"/>
    </location>
</feature>
<evidence type="ECO:0000256" key="9">
    <source>
        <dbReference type="SAM" id="MobiDB-lite"/>
    </source>
</evidence>
<dbReference type="FunFam" id="1.10.510.10:FF:000294">
    <property type="entry name" value="Serine/threonine-protein kinase OXI1"/>
    <property type="match status" value="1"/>
</dbReference>
<feature type="compositionally biased region" description="Basic and acidic residues" evidence="9">
    <location>
        <begin position="131"/>
        <end position="164"/>
    </location>
</feature>
<evidence type="ECO:0000259" key="10">
    <source>
        <dbReference type="PROSITE" id="PS50011"/>
    </source>
</evidence>
<keyword evidence="3" id="KW-0808">Transferase</keyword>
<reference evidence="12" key="1">
    <citation type="submission" date="2022-08" db="EMBL/GenBank/DDBJ databases">
        <title>Novel sulphate-reducing endosymbionts in the free-living metamonad Anaeramoeba.</title>
        <authorList>
            <person name="Jerlstrom-Hultqvist J."/>
            <person name="Cepicka I."/>
            <person name="Gallot-Lavallee L."/>
            <person name="Salas-Leiva D."/>
            <person name="Curtis B.A."/>
            <person name="Zahonova K."/>
            <person name="Pipaliya S."/>
            <person name="Dacks J."/>
            <person name="Roger A.J."/>
        </authorList>
    </citation>
    <scope>NUCLEOTIDE SEQUENCE</scope>
    <source>
        <strain evidence="12">Busselton2</strain>
    </source>
</reference>
<dbReference type="Pfam" id="PF00069">
    <property type="entry name" value="Pkinase"/>
    <property type="match status" value="2"/>
</dbReference>
<evidence type="ECO:0000256" key="1">
    <source>
        <dbReference type="ARBA" id="ARBA00012513"/>
    </source>
</evidence>
<dbReference type="CDD" id="cd05579">
    <property type="entry name" value="STKc_MAST_like"/>
    <property type="match status" value="1"/>
</dbReference>
<name>A0AAV8A5T6_9EUKA</name>
<dbReference type="SMART" id="SM00220">
    <property type="entry name" value="S_TKc"/>
    <property type="match status" value="1"/>
</dbReference>
<comment type="catalytic activity">
    <reaction evidence="8">
        <text>L-seryl-[protein] + ATP = O-phospho-L-seryl-[protein] + ADP + H(+)</text>
        <dbReference type="Rhea" id="RHEA:17989"/>
        <dbReference type="Rhea" id="RHEA-COMP:9863"/>
        <dbReference type="Rhea" id="RHEA-COMP:11604"/>
        <dbReference type="ChEBI" id="CHEBI:15378"/>
        <dbReference type="ChEBI" id="CHEBI:29999"/>
        <dbReference type="ChEBI" id="CHEBI:30616"/>
        <dbReference type="ChEBI" id="CHEBI:83421"/>
        <dbReference type="ChEBI" id="CHEBI:456216"/>
        <dbReference type="EC" id="2.7.11.1"/>
    </reaction>
</comment>
<feature type="region of interest" description="Disordered" evidence="9">
    <location>
        <begin position="963"/>
        <end position="1109"/>
    </location>
</feature>
<dbReference type="EMBL" id="JANTQA010000015">
    <property type="protein sequence ID" value="KAJ3448894.1"/>
    <property type="molecule type" value="Genomic_DNA"/>
</dbReference>
<feature type="compositionally biased region" description="Acidic residues" evidence="9">
    <location>
        <begin position="975"/>
        <end position="1018"/>
    </location>
</feature>
<evidence type="ECO:0000256" key="7">
    <source>
        <dbReference type="ARBA" id="ARBA00047899"/>
    </source>
</evidence>
<evidence type="ECO:0000313" key="12">
    <source>
        <dbReference type="EMBL" id="KAJ3448894.1"/>
    </source>
</evidence>
<feature type="compositionally biased region" description="Basic and acidic residues" evidence="9">
    <location>
        <begin position="513"/>
        <end position="524"/>
    </location>
</feature>
<dbReference type="InterPro" id="IPR000961">
    <property type="entry name" value="AGC-kinase_C"/>
</dbReference>
<feature type="compositionally biased region" description="Basic and acidic residues" evidence="9">
    <location>
        <begin position="84"/>
        <end position="96"/>
    </location>
</feature>
<dbReference type="Gene3D" id="3.30.200.20">
    <property type="entry name" value="Phosphorylase Kinase, domain 1"/>
    <property type="match status" value="2"/>
</dbReference>
<dbReference type="EC" id="2.7.11.1" evidence="1"/>
<protein>
    <recommendedName>
        <fullName evidence="1">non-specific serine/threonine protein kinase</fullName>
        <ecNumber evidence="1">2.7.11.1</ecNumber>
    </recommendedName>
</protein>
<dbReference type="Gene3D" id="1.10.510.10">
    <property type="entry name" value="Transferase(Phosphotransferase) domain 1"/>
    <property type="match status" value="2"/>
</dbReference>
<feature type="compositionally biased region" description="Basic and acidic residues" evidence="9">
    <location>
        <begin position="470"/>
        <end position="495"/>
    </location>
</feature>
<gene>
    <name evidence="12" type="ORF">M0812_01381</name>
</gene>
<feature type="region of interest" description="Disordered" evidence="9">
    <location>
        <begin position="607"/>
        <end position="629"/>
    </location>
</feature>
<feature type="compositionally biased region" description="Basic residues" evidence="9">
    <location>
        <begin position="217"/>
        <end position="245"/>
    </location>
</feature>
<feature type="compositionally biased region" description="Low complexity" evidence="9">
    <location>
        <begin position="496"/>
        <end position="509"/>
    </location>
</feature>
<dbReference type="GO" id="GO:0004674">
    <property type="term" value="F:protein serine/threonine kinase activity"/>
    <property type="evidence" value="ECO:0007669"/>
    <property type="project" value="UniProtKB-KW"/>
</dbReference>
<evidence type="ECO:0000256" key="5">
    <source>
        <dbReference type="ARBA" id="ARBA00022777"/>
    </source>
</evidence>
<feature type="compositionally biased region" description="Basic and acidic residues" evidence="9">
    <location>
        <begin position="1063"/>
        <end position="1080"/>
    </location>
</feature>
<dbReference type="PANTHER" id="PTHR24351">
    <property type="entry name" value="RIBOSOMAL PROTEIN S6 KINASE"/>
    <property type="match status" value="1"/>
</dbReference>
<keyword evidence="5 12" id="KW-0418">Kinase</keyword>
<feature type="compositionally biased region" description="Basic and acidic residues" evidence="9">
    <location>
        <begin position="202"/>
        <end position="216"/>
    </location>
</feature>
<feature type="region of interest" description="Disordered" evidence="9">
    <location>
        <begin position="464"/>
        <end position="545"/>
    </location>
</feature>
<feature type="compositionally biased region" description="Basic and acidic residues" evidence="9">
    <location>
        <begin position="1019"/>
        <end position="1042"/>
    </location>
</feature>
<evidence type="ECO:0000256" key="6">
    <source>
        <dbReference type="ARBA" id="ARBA00022840"/>
    </source>
</evidence>
<dbReference type="InterPro" id="IPR000719">
    <property type="entry name" value="Prot_kinase_dom"/>
</dbReference>
<dbReference type="FunFam" id="3.30.200.20:FF:000042">
    <property type="entry name" value="Aurora kinase A"/>
    <property type="match status" value="1"/>
</dbReference>
<comment type="catalytic activity">
    <reaction evidence="7">
        <text>L-threonyl-[protein] + ATP = O-phospho-L-threonyl-[protein] + ADP + H(+)</text>
        <dbReference type="Rhea" id="RHEA:46608"/>
        <dbReference type="Rhea" id="RHEA-COMP:11060"/>
        <dbReference type="Rhea" id="RHEA-COMP:11605"/>
        <dbReference type="ChEBI" id="CHEBI:15378"/>
        <dbReference type="ChEBI" id="CHEBI:30013"/>
        <dbReference type="ChEBI" id="CHEBI:30616"/>
        <dbReference type="ChEBI" id="CHEBI:61977"/>
        <dbReference type="ChEBI" id="CHEBI:456216"/>
        <dbReference type="EC" id="2.7.11.1"/>
    </reaction>
</comment>
<feature type="domain" description="AGC-kinase C-terminal" evidence="11">
    <location>
        <begin position="1262"/>
        <end position="1342"/>
    </location>
</feature>
<keyword evidence="4" id="KW-0547">Nucleotide-binding</keyword>
<dbReference type="PROSITE" id="PS51285">
    <property type="entry name" value="AGC_KINASE_CTER"/>
    <property type="match status" value="1"/>
</dbReference>
<accession>A0AAV8A5T6</accession>
<proteinExistence type="predicted"/>
<dbReference type="InterPro" id="IPR011009">
    <property type="entry name" value="Kinase-like_dom_sf"/>
</dbReference>
<feature type="compositionally biased region" description="Low complexity" evidence="9">
    <location>
        <begin position="64"/>
        <end position="83"/>
    </location>
</feature>
<dbReference type="InterPro" id="IPR008271">
    <property type="entry name" value="Ser/Thr_kinase_AS"/>
</dbReference>
<keyword evidence="6" id="KW-0067">ATP-binding</keyword>
<organism evidence="12 13">
    <name type="scientific">Anaeramoeba flamelloides</name>
    <dbReference type="NCBI Taxonomy" id="1746091"/>
    <lineage>
        <taxon>Eukaryota</taxon>
        <taxon>Metamonada</taxon>
        <taxon>Anaeramoebidae</taxon>
        <taxon>Anaeramoeba</taxon>
    </lineage>
</organism>
<feature type="region of interest" description="Disordered" evidence="9">
    <location>
        <begin position="64"/>
        <end position="103"/>
    </location>
</feature>
<dbReference type="GO" id="GO:0005524">
    <property type="term" value="F:ATP binding"/>
    <property type="evidence" value="ECO:0007669"/>
    <property type="project" value="UniProtKB-KW"/>
</dbReference>
<evidence type="ECO:0000256" key="8">
    <source>
        <dbReference type="ARBA" id="ARBA00048679"/>
    </source>
</evidence>
<dbReference type="PROSITE" id="PS00108">
    <property type="entry name" value="PROTEIN_KINASE_ST"/>
    <property type="match status" value="1"/>
</dbReference>
<feature type="domain" description="Protein kinase" evidence="10">
    <location>
        <begin position="801"/>
        <end position="1261"/>
    </location>
</feature>
<dbReference type="PROSITE" id="PS50011">
    <property type="entry name" value="PROTEIN_KINASE_DOM"/>
    <property type="match status" value="1"/>
</dbReference>
<dbReference type="SUPFAM" id="SSF56112">
    <property type="entry name" value="Protein kinase-like (PK-like)"/>
    <property type="match status" value="1"/>
</dbReference>
<feature type="compositionally biased region" description="Acidic residues" evidence="9">
    <location>
        <begin position="1081"/>
        <end position="1093"/>
    </location>
</feature>
<evidence type="ECO:0000313" key="13">
    <source>
        <dbReference type="Proteomes" id="UP001146793"/>
    </source>
</evidence>